<dbReference type="InterPro" id="IPR036291">
    <property type="entry name" value="NAD(P)-bd_dom_sf"/>
</dbReference>
<keyword evidence="3" id="KW-1185">Reference proteome</keyword>
<organism evidence="2 3">
    <name type="scientific">Myroides odoratus</name>
    <name type="common">Flavobacterium odoratum</name>
    <dbReference type="NCBI Taxonomy" id="256"/>
    <lineage>
        <taxon>Bacteria</taxon>
        <taxon>Pseudomonadati</taxon>
        <taxon>Bacteroidota</taxon>
        <taxon>Flavobacteriia</taxon>
        <taxon>Flavobacteriales</taxon>
        <taxon>Flavobacteriaceae</taxon>
        <taxon>Myroides</taxon>
    </lineage>
</organism>
<feature type="domain" description="NAD(P)-binding" evidence="1">
    <location>
        <begin position="7"/>
        <end position="120"/>
    </location>
</feature>
<accession>A0A378U4Q0</accession>
<dbReference type="AlphaFoldDB" id="A0A378U4Q0"/>
<sequence length="210" mass="23895">MRAVIIGATGAVGKVLVRQLLCDERYHFVEIFVRSPWDIQHPKLICHVVDFEQMGQWHHLIEGDVAFSCLGTTKKQAGGKAAQWHIDYDYVVQFAKYCKVKSIETFVLVSSKGADYRSKVFYLYLKGRIEQAIAQLHFSRTIIIRPSSLIRPNSDRGGEKIGVKVLLFLNRLGLFKSYSPVAVSKVADRIRNEAVEHVTYNLVVIENDEI</sequence>
<name>A0A378U4Q0_MYROD</name>
<proteinExistence type="predicted"/>
<dbReference type="RefSeq" id="WP_115091937.1">
    <property type="nucleotide sequence ID" value="NZ_CP068107.1"/>
</dbReference>
<evidence type="ECO:0000313" key="3">
    <source>
        <dbReference type="Proteomes" id="UP000255024"/>
    </source>
</evidence>
<gene>
    <name evidence="2" type="ORF">NCTC11179_02620</name>
</gene>
<dbReference type="SUPFAM" id="SSF51735">
    <property type="entry name" value="NAD(P)-binding Rossmann-fold domains"/>
    <property type="match status" value="1"/>
</dbReference>
<dbReference type="EMBL" id="UGQL01000002">
    <property type="protein sequence ID" value="STZ69123.1"/>
    <property type="molecule type" value="Genomic_DNA"/>
</dbReference>
<protein>
    <submittedName>
        <fullName evidence="2">NADH-flavin reductase</fullName>
    </submittedName>
</protein>
<dbReference type="Proteomes" id="UP000255024">
    <property type="component" value="Unassembled WGS sequence"/>
</dbReference>
<reference evidence="2 3" key="1">
    <citation type="submission" date="2018-06" db="EMBL/GenBank/DDBJ databases">
        <authorList>
            <consortium name="Pathogen Informatics"/>
            <person name="Doyle S."/>
        </authorList>
    </citation>
    <scope>NUCLEOTIDE SEQUENCE [LARGE SCALE GENOMIC DNA]</scope>
    <source>
        <strain evidence="2 3">NCTC11179</strain>
    </source>
</reference>
<dbReference type="Pfam" id="PF13460">
    <property type="entry name" value="NAD_binding_10"/>
    <property type="match status" value="1"/>
</dbReference>
<dbReference type="PANTHER" id="PTHR14097">
    <property type="entry name" value="OXIDOREDUCTASE HTATIP2"/>
    <property type="match status" value="1"/>
</dbReference>
<dbReference type="InterPro" id="IPR016040">
    <property type="entry name" value="NAD(P)-bd_dom"/>
</dbReference>
<dbReference type="PANTHER" id="PTHR14097:SF7">
    <property type="entry name" value="OXIDOREDUCTASE HTATIP2"/>
    <property type="match status" value="1"/>
</dbReference>
<evidence type="ECO:0000313" key="2">
    <source>
        <dbReference type="EMBL" id="STZ69123.1"/>
    </source>
</evidence>
<dbReference type="Gene3D" id="3.40.50.720">
    <property type="entry name" value="NAD(P)-binding Rossmann-like Domain"/>
    <property type="match status" value="1"/>
</dbReference>
<evidence type="ECO:0000259" key="1">
    <source>
        <dbReference type="Pfam" id="PF13460"/>
    </source>
</evidence>